<name>A0ACC3NF02_9PEZI</name>
<gene>
    <name evidence="1" type="ORF">LTR37_006990</name>
</gene>
<dbReference type="Proteomes" id="UP001281147">
    <property type="component" value="Unassembled WGS sequence"/>
</dbReference>
<reference evidence="1" key="1">
    <citation type="submission" date="2023-07" db="EMBL/GenBank/DDBJ databases">
        <title>Black Yeasts Isolated from many extreme environments.</title>
        <authorList>
            <person name="Coleine C."/>
            <person name="Stajich J.E."/>
            <person name="Selbmann L."/>
        </authorList>
    </citation>
    <scope>NUCLEOTIDE SEQUENCE</scope>
    <source>
        <strain evidence="1">CCFEE 5714</strain>
    </source>
</reference>
<sequence length="232" mass="25503">MAFDLSNPDRTIQVGVILFDSETEILDVAPVDLLMGLTKPFISALPIPNSMKAQGLDVEFHWVNETGETAKLTSGITMQCTDSFESCPTLDIVLMGAHTPGYNPKESELAFIRKAYGSCSAFLFICGAFDAALRAGLLEGKTATAPRMLLGKLRQGAAGTNWVERRWARDGKMWTSGTLLNGLDMMSAFARETWTDKKEMVDVVLGVGGWPVRDVDYKDEPDVLSGREVSWW</sequence>
<dbReference type="EMBL" id="JAUTXU010000047">
    <property type="protein sequence ID" value="KAK3715765.1"/>
    <property type="molecule type" value="Genomic_DNA"/>
</dbReference>
<accession>A0ACC3NF02</accession>
<proteinExistence type="predicted"/>
<organism evidence="1 2">
    <name type="scientific">Vermiconidia calcicola</name>
    <dbReference type="NCBI Taxonomy" id="1690605"/>
    <lineage>
        <taxon>Eukaryota</taxon>
        <taxon>Fungi</taxon>
        <taxon>Dikarya</taxon>
        <taxon>Ascomycota</taxon>
        <taxon>Pezizomycotina</taxon>
        <taxon>Dothideomycetes</taxon>
        <taxon>Dothideomycetidae</taxon>
        <taxon>Mycosphaerellales</taxon>
        <taxon>Extremaceae</taxon>
        <taxon>Vermiconidia</taxon>
    </lineage>
</organism>
<evidence type="ECO:0000313" key="2">
    <source>
        <dbReference type="Proteomes" id="UP001281147"/>
    </source>
</evidence>
<keyword evidence="2" id="KW-1185">Reference proteome</keyword>
<protein>
    <submittedName>
        <fullName evidence="1">Uncharacterized protein</fullName>
    </submittedName>
</protein>
<evidence type="ECO:0000313" key="1">
    <source>
        <dbReference type="EMBL" id="KAK3715765.1"/>
    </source>
</evidence>
<comment type="caution">
    <text evidence="1">The sequence shown here is derived from an EMBL/GenBank/DDBJ whole genome shotgun (WGS) entry which is preliminary data.</text>
</comment>